<dbReference type="SUPFAM" id="SSF55753">
    <property type="entry name" value="Actin depolymerizing proteins"/>
    <property type="match status" value="2"/>
</dbReference>
<dbReference type="PANTHER" id="PTHR13759">
    <property type="entry name" value="TWINFILIN"/>
    <property type="match status" value="1"/>
</dbReference>
<dbReference type="GO" id="GO:0051015">
    <property type="term" value="F:actin filament binding"/>
    <property type="evidence" value="ECO:0007669"/>
    <property type="project" value="TreeGrafter"/>
</dbReference>
<dbReference type="GO" id="GO:0051016">
    <property type="term" value="P:barbed-end actin filament capping"/>
    <property type="evidence" value="ECO:0007669"/>
    <property type="project" value="TreeGrafter"/>
</dbReference>
<evidence type="ECO:0000256" key="4">
    <source>
        <dbReference type="ARBA" id="ARBA00022737"/>
    </source>
</evidence>
<dbReference type="GO" id="GO:0005737">
    <property type="term" value="C:cytoplasm"/>
    <property type="evidence" value="ECO:0007669"/>
    <property type="project" value="TreeGrafter"/>
</dbReference>
<evidence type="ECO:0000256" key="2">
    <source>
        <dbReference type="ARBA" id="ARBA00009557"/>
    </source>
</evidence>
<dbReference type="GO" id="GO:0030042">
    <property type="term" value="P:actin filament depolymerization"/>
    <property type="evidence" value="ECO:0007669"/>
    <property type="project" value="TreeGrafter"/>
</dbReference>
<dbReference type="SMART" id="SM00102">
    <property type="entry name" value="ADF"/>
    <property type="match status" value="2"/>
</dbReference>
<sequence>MATSGIGVSPDLSAQFSHAVDSKETRFLKVSIQNESLVHDLSIPIQGTLAEDLTKLQTSEILHDDTPAYVLTKLDDPATEWLAIYFVPDTAKVRDKMLYASTRASLLKSLGSTLFTDSIFATSKADLTPEAYEAHRKHILAPKPLSASEQELANVRAAEREAGGLGVYQGSRARTTHMGQTVGMPWSSESEEAVKKLGECNGSELLIMTIDIPTETLTLKSFSETEVANVGSSLPSDGASYAFYAWKHSPSARDIIFIYSCPNTCPVKQRMVYASGFNSVFLNAKNLLESASSSLHNRKIETSTPDEIDEAFLRSEYDFASGTSTPAGSAVTTPNTTGGPEQKPFARPKGPKRR</sequence>
<name>A0AAD2Q6H0_9AGAR</name>
<organism evidence="10 11">
    <name type="scientific">Mycena citricolor</name>
    <dbReference type="NCBI Taxonomy" id="2018698"/>
    <lineage>
        <taxon>Eukaryota</taxon>
        <taxon>Fungi</taxon>
        <taxon>Dikarya</taxon>
        <taxon>Basidiomycota</taxon>
        <taxon>Agaricomycotina</taxon>
        <taxon>Agaricomycetes</taxon>
        <taxon>Agaricomycetidae</taxon>
        <taxon>Agaricales</taxon>
        <taxon>Marasmiineae</taxon>
        <taxon>Mycenaceae</taxon>
        <taxon>Mycena</taxon>
    </lineage>
</organism>
<comment type="similarity">
    <text evidence="2">Belongs to the actin-binding proteins ADF family. Twinfilin subfamily.</text>
</comment>
<keyword evidence="5" id="KW-0009">Actin-binding</keyword>
<dbReference type="FunFam" id="3.40.20.10:FF:000042">
    <property type="entry name" value="Actin depolymerizing protein"/>
    <property type="match status" value="1"/>
</dbReference>
<dbReference type="CDD" id="cd11285">
    <property type="entry name" value="ADF_Twf-N_like"/>
    <property type="match status" value="1"/>
</dbReference>
<evidence type="ECO:0000256" key="7">
    <source>
        <dbReference type="ARBA" id="ARBA00038532"/>
    </source>
</evidence>
<comment type="caution">
    <text evidence="10">The sequence shown here is derived from an EMBL/GenBank/DDBJ whole genome shotgun (WGS) entry which is preliminary data.</text>
</comment>
<dbReference type="PROSITE" id="PS51263">
    <property type="entry name" value="ADF_H"/>
    <property type="match status" value="2"/>
</dbReference>
<dbReference type="PANTHER" id="PTHR13759:SF1">
    <property type="entry name" value="TWINFILIN"/>
    <property type="match status" value="1"/>
</dbReference>
<feature type="domain" description="ADF-H" evidence="9">
    <location>
        <begin position="181"/>
        <end position="318"/>
    </location>
</feature>
<dbReference type="AlphaFoldDB" id="A0AAD2Q6H0"/>
<evidence type="ECO:0000313" key="11">
    <source>
        <dbReference type="Proteomes" id="UP001295794"/>
    </source>
</evidence>
<feature type="region of interest" description="Disordered" evidence="8">
    <location>
        <begin position="320"/>
        <end position="354"/>
    </location>
</feature>
<dbReference type="InterPro" id="IPR028458">
    <property type="entry name" value="Twinfilin"/>
</dbReference>
<protein>
    <recommendedName>
        <fullName evidence="9">ADF-H domain-containing protein</fullName>
    </recommendedName>
</protein>
<evidence type="ECO:0000259" key="9">
    <source>
        <dbReference type="PROSITE" id="PS51263"/>
    </source>
</evidence>
<comment type="subcellular location">
    <subcellularLocation>
        <location evidence="1">Cytoplasm</location>
        <location evidence="1">Cytoskeleton</location>
    </subcellularLocation>
</comment>
<feature type="domain" description="ADF-H" evidence="9">
    <location>
        <begin position="5"/>
        <end position="137"/>
    </location>
</feature>
<feature type="compositionally biased region" description="Polar residues" evidence="8">
    <location>
        <begin position="321"/>
        <end position="339"/>
    </location>
</feature>
<evidence type="ECO:0000256" key="3">
    <source>
        <dbReference type="ARBA" id="ARBA00022490"/>
    </source>
</evidence>
<dbReference type="GO" id="GO:0005884">
    <property type="term" value="C:actin filament"/>
    <property type="evidence" value="ECO:0007669"/>
    <property type="project" value="TreeGrafter"/>
</dbReference>
<evidence type="ECO:0000313" key="10">
    <source>
        <dbReference type="EMBL" id="CAK5279342.1"/>
    </source>
</evidence>
<gene>
    <name evidence="10" type="ORF">MYCIT1_LOCUS29342</name>
</gene>
<reference evidence="10" key="1">
    <citation type="submission" date="2023-11" db="EMBL/GenBank/DDBJ databases">
        <authorList>
            <person name="De Vega J J."/>
            <person name="De Vega J J."/>
        </authorList>
    </citation>
    <scope>NUCLEOTIDE SEQUENCE</scope>
</reference>
<keyword evidence="4" id="KW-0677">Repeat</keyword>
<evidence type="ECO:0000256" key="6">
    <source>
        <dbReference type="ARBA" id="ARBA00023212"/>
    </source>
</evidence>
<dbReference type="GO" id="GO:0003785">
    <property type="term" value="F:actin monomer binding"/>
    <property type="evidence" value="ECO:0007669"/>
    <property type="project" value="TreeGrafter"/>
</dbReference>
<dbReference type="CDD" id="cd11284">
    <property type="entry name" value="ADF_Twf-C_like"/>
    <property type="match status" value="1"/>
</dbReference>
<comment type="subunit">
    <text evidence="7">Interacts with G-actin; ADP-actin form.</text>
</comment>
<evidence type="ECO:0000256" key="1">
    <source>
        <dbReference type="ARBA" id="ARBA00004245"/>
    </source>
</evidence>
<accession>A0AAD2Q6H0</accession>
<dbReference type="InterPro" id="IPR002108">
    <property type="entry name" value="ADF-H"/>
</dbReference>
<evidence type="ECO:0000256" key="5">
    <source>
        <dbReference type="ARBA" id="ARBA00023203"/>
    </source>
</evidence>
<dbReference type="EMBL" id="CAVNYO010000436">
    <property type="protein sequence ID" value="CAK5279342.1"/>
    <property type="molecule type" value="Genomic_DNA"/>
</dbReference>
<keyword evidence="6" id="KW-0206">Cytoskeleton</keyword>
<dbReference type="Proteomes" id="UP001295794">
    <property type="component" value="Unassembled WGS sequence"/>
</dbReference>
<dbReference type="InterPro" id="IPR029006">
    <property type="entry name" value="ADF-H/Gelsolin-like_dom_sf"/>
</dbReference>
<evidence type="ECO:0000256" key="8">
    <source>
        <dbReference type="SAM" id="MobiDB-lite"/>
    </source>
</evidence>
<proteinExistence type="inferred from homology"/>
<dbReference type="Pfam" id="PF00241">
    <property type="entry name" value="Cofilin_ADF"/>
    <property type="match status" value="2"/>
</dbReference>
<keyword evidence="3" id="KW-0963">Cytoplasm</keyword>
<keyword evidence="11" id="KW-1185">Reference proteome</keyword>
<dbReference type="Gene3D" id="3.40.20.10">
    <property type="entry name" value="Severin"/>
    <property type="match status" value="2"/>
</dbReference>